<feature type="compositionally biased region" description="Basic and acidic residues" evidence="1">
    <location>
        <begin position="266"/>
        <end position="293"/>
    </location>
</feature>
<feature type="compositionally biased region" description="Basic and acidic residues" evidence="1">
    <location>
        <begin position="545"/>
        <end position="585"/>
    </location>
</feature>
<evidence type="ECO:0000256" key="2">
    <source>
        <dbReference type="SAM" id="SignalP"/>
    </source>
</evidence>
<keyword evidence="4" id="KW-1185">Reference proteome</keyword>
<feature type="region of interest" description="Disordered" evidence="1">
    <location>
        <begin position="262"/>
        <end position="293"/>
    </location>
</feature>
<feature type="chain" id="PRO_5045748073" evidence="2">
    <location>
        <begin position="22"/>
        <end position="712"/>
    </location>
</feature>
<dbReference type="Proteomes" id="UP001189429">
    <property type="component" value="Unassembled WGS sequence"/>
</dbReference>
<protein>
    <submittedName>
        <fullName evidence="3">Uncharacterized protein</fullName>
    </submittedName>
</protein>
<feature type="compositionally biased region" description="Basic and acidic residues" evidence="1">
    <location>
        <begin position="184"/>
        <end position="197"/>
    </location>
</feature>
<sequence>MAARFLGVAAALLLVPASGLAAQSFLGMGVVEDDLSPDPAAAELSQANRAWLDKAAKASESVGAREEMDEELKTVMSDIASTARKEADPRTRKEQQLQMLEDVLKEYDTDNETSIDETSRRMAAIAFRKAIRNHIRRPHRKTAKAAEEAVDPKLAEELSAWVHEANRASHDLEKEASTEESDLGLEKPKGEEEKTLDRVADLIDEVDPKNASEMANLGDALAQERRPKLLHPRASRRASHQEPTGEDAKMVEAMREWVLEANKASQDLEKDARHEESDLGDAKPKGEEEQNLERVADLIDEVDPKNASEMADLADKLAQVQRWPKRKAARQASQDMSEADSKVVEAIKTWMAEASKASHELEREARHEESDLGDAKGKGEEEKTLERVADLIDEVDPKNASEMADLADKLAQVQRWPKRKAARKSHHITSVSDADSKMVEAMRSWMSEAVKASDDLEREARHEESDLGDAKAKGEEEKTLERVADLIDEVDPKNASEMADLADKLAQVQRWPKRKRQASQDMSEAGSTIVEAMKVWIAEANKASQDLEREARHEESDLGDAKGKGEEEKTLERVADLIDEVDPKNASEMADLADKLAQVQRRPKRKAARQASQDISDTDAKVVEAMKNWMAEAAKASQELEKDVRREESDLGDAKPKGEEERNLDRVADLIDEVDPKNASEMADLADELHQKARTLGGELKPRAEPAGEAAQ</sequence>
<feature type="compositionally biased region" description="Basic and acidic residues" evidence="1">
    <location>
        <begin position="638"/>
        <end position="678"/>
    </location>
</feature>
<feature type="region of interest" description="Disordered" evidence="1">
    <location>
        <begin position="168"/>
        <end position="197"/>
    </location>
</feature>
<feature type="region of interest" description="Disordered" evidence="1">
    <location>
        <begin position="321"/>
        <end position="340"/>
    </location>
</feature>
<feature type="non-terminal residue" evidence="3">
    <location>
        <position position="712"/>
    </location>
</feature>
<feature type="region of interest" description="Disordered" evidence="1">
    <location>
        <begin position="544"/>
        <end position="619"/>
    </location>
</feature>
<feature type="signal peptide" evidence="2">
    <location>
        <begin position="1"/>
        <end position="21"/>
    </location>
</feature>
<evidence type="ECO:0000313" key="3">
    <source>
        <dbReference type="EMBL" id="CAK0823167.1"/>
    </source>
</evidence>
<accession>A0ABN9RXC1</accession>
<proteinExistence type="predicted"/>
<feature type="region of interest" description="Disordered" evidence="1">
    <location>
        <begin position="634"/>
        <end position="712"/>
    </location>
</feature>
<reference evidence="3" key="1">
    <citation type="submission" date="2023-10" db="EMBL/GenBank/DDBJ databases">
        <authorList>
            <person name="Chen Y."/>
            <person name="Shah S."/>
            <person name="Dougan E. K."/>
            <person name="Thang M."/>
            <person name="Chan C."/>
        </authorList>
    </citation>
    <scope>NUCLEOTIDE SEQUENCE [LARGE SCALE GENOMIC DNA]</scope>
</reference>
<feature type="region of interest" description="Disordered" evidence="1">
    <location>
        <begin position="355"/>
        <end position="389"/>
    </location>
</feature>
<evidence type="ECO:0000313" key="4">
    <source>
        <dbReference type="Proteomes" id="UP001189429"/>
    </source>
</evidence>
<feature type="region of interest" description="Disordered" evidence="1">
    <location>
        <begin position="220"/>
        <end position="248"/>
    </location>
</feature>
<feature type="region of interest" description="Disordered" evidence="1">
    <location>
        <begin position="452"/>
        <end position="478"/>
    </location>
</feature>
<evidence type="ECO:0000256" key="1">
    <source>
        <dbReference type="SAM" id="MobiDB-lite"/>
    </source>
</evidence>
<feature type="compositionally biased region" description="Basic and acidic residues" evidence="1">
    <location>
        <begin position="356"/>
        <end position="389"/>
    </location>
</feature>
<comment type="caution">
    <text evidence="3">The sequence shown here is derived from an EMBL/GenBank/DDBJ whole genome shotgun (WGS) entry which is preliminary data.</text>
</comment>
<gene>
    <name evidence="3" type="ORF">PCOR1329_LOCUS23996</name>
</gene>
<dbReference type="EMBL" id="CAUYUJ010008202">
    <property type="protein sequence ID" value="CAK0823167.1"/>
    <property type="molecule type" value="Genomic_DNA"/>
</dbReference>
<feature type="compositionally biased region" description="Basic residues" evidence="1">
    <location>
        <begin position="228"/>
        <end position="238"/>
    </location>
</feature>
<keyword evidence="2" id="KW-0732">Signal</keyword>
<feature type="compositionally biased region" description="Basic and acidic residues" evidence="1">
    <location>
        <begin position="168"/>
        <end position="177"/>
    </location>
</feature>
<organism evidence="3 4">
    <name type="scientific">Prorocentrum cordatum</name>
    <dbReference type="NCBI Taxonomy" id="2364126"/>
    <lineage>
        <taxon>Eukaryota</taxon>
        <taxon>Sar</taxon>
        <taxon>Alveolata</taxon>
        <taxon>Dinophyceae</taxon>
        <taxon>Prorocentrales</taxon>
        <taxon>Prorocentraceae</taxon>
        <taxon>Prorocentrum</taxon>
    </lineage>
</organism>
<name>A0ABN9RXC1_9DINO</name>